<dbReference type="CDD" id="cd20237">
    <property type="entry name" value="PFM_LIN24-like"/>
    <property type="match status" value="1"/>
</dbReference>
<accession>A0ABZ0HVJ3</accession>
<name>A0ABZ0HVJ3_9HYPH</name>
<dbReference type="Pfam" id="PF03318">
    <property type="entry name" value="ETX_MTX2"/>
    <property type="match status" value="1"/>
</dbReference>
<dbReference type="EMBL" id="CP136862">
    <property type="protein sequence ID" value="WOJ90926.1"/>
    <property type="molecule type" value="Genomic_DNA"/>
</dbReference>
<dbReference type="InterPro" id="IPR053237">
    <property type="entry name" value="Natterin_C"/>
</dbReference>
<gene>
    <name evidence="1" type="ORF">RZS28_06475</name>
</gene>
<keyword evidence="2" id="KW-1185">Reference proteome</keyword>
<dbReference type="RefSeq" id="WP_407340515.1">
    <property type="nucleotide sequence ID" value="NZ_CP136862.1"/>
</dbReference>
<proteinExistence type="predicted"/>
<dbReference type="PANTHER" id="PTHR39244">
    <property type="entry name" value="NATTERIN-4"/>
    <property type="match status" value="1"/>
</dbReference>
<evidence type="ECO:0000313" key="1">
    <source>
        <dbReference type="EMBL" id="WOJ90926.1"/>
    </source>
</evidence>
<dbReference type="SUPFAM" id="SSF56973">
    <property type="entry name" value="Aerolisin/ETX pore-forming domain"/>
    <property type="match status" value="1"/>
</dbReference>
<dbReference type="Proteomes" id="UP001626536">
    <property type="component" value="Chromosome"/>
</dbReference>
<reference evidence="1 2" key="1">
    <citation type="submission" date="2023-10" db="EMBL/GenBank/DDBJ databases">
        <title>Novel methanotroph of the genus Methylocapsa from a subarctic wetland.</title>
        <authorList>
            <person name="Belova S.E."/>
            <person name="Oshkin I.Y."/>
            <person name="Miroshnikov K."/>
            <person name="Dedysh S.N."/>
        </authorList>
    </citation>
    <scope>NUCLEOTIDE SEQUENCE [LARGE SCALE GENOMIC DNA]</scope>
    <source>
        <strain evidence="1 2">RX1</strain>
    </source>
</reference>
<dbReference type="PANTHER" id="PTHR39244:SF5">
    <property type="entry name" value="NATTERIN-3-LIKE"/>
    <property type="match status" value="1"/>
</dbReference>
<evidence type="ECO:0000313" key="2">
    <source>
        <dbReference type="Proteomes" id="UP001626536"/>
    </source>
</evidence>
<dbReference type="InterPro" id="IPR004991">
    <property type="entry name" value="Aerolysin-like"/>
</dbReference>
<sequence>MNFPVMNIQAASELDINGALHAKFQTIDQATLVERLTDYLTSVGRNSDAAKLASVETKATEFYQTTYGLLISDFTYADMAPTFKDLAACEQTYVNASPDDPLEATFAYEYSRQDGQSFKFTEGLKVGTKAGAKVKLPFVGEANVEISAEVSFSAEQSFTTVDTTKWSFSEKITVKPRTAVKATGYIRIAKLDAPFHCNVKVLDGNALIEVKLKGDQGYTSWVVPIVDMMSDDERSFVLSGTITGSEAAKIYVEVTPVNLPIL</sequence>
<dbReference type="Gene3D" id="2.170.15.10">
    <property type="entry name" value="Proaerolysin, chain A, domain 3"/>
    <property type="match status" value="1"/>
</dbReference>
<protein>
    <submittedName>
        <fullName evidence="1">ETX/MTX2 family pore-forming toxin</fullName>
    </submittedName>
</protein>
<organism evidence="1 2">
    <name type="scientific">Methylocapsa polymorpha</name>
    <dbReference type="NCBI Taxonomy" id="3080828"/>
    <lineage>
        <taxon>Bacteria</taxon>
        <taxon>Pseudomonadati</taxon>
        <taxon>Pseudomonadota</taxon>
        <taxon>Alphaproteobacteria</taxon>
        <taxon>Hyphomicrobiales</taxon>
        <taxon>Beijerinckiaceae</taxon>
        <taxon>Methylocapsa</taxon>
    </lineage>
</organism>